<dbReference type="EMBL" id="JBBMEW010000009">
    <property type="protein sequence ID" value="MEQ2527460.1"/>
    <property type="molecule type" value="Genomic_DNA"/>
</dbReference>
<protein>
    <submittedName>
        <fullName evidence="1">Pilus assembly protein TadG-related protein</fullName>
    </submittedName>
</protein>
<reference evidence="1" key="1">
    <citation type="submission" date="2024-03" db="EMBL/GenBank/DDBJ databases">
        <title>Human intestinal bacterial collection.</title>
        <authorList>
            <person name="Pauvert C."/>
            <person name="Hitch T.C.A."/>
            <person name="Clavel T."/>
        </authorList>
    </citation>
    <scope>NUCLEOTIDE SEQUENCE</scope>
    <source>
        <strain evidence="1">CLA-AA-H227</strain>
    </source>
</reference>
<comment type="caution">
    <text evidence="1">The sequence shown here is derived from an EMBL/GenBank/DDBJ whole genome shotgun (WGS) entry which is preliminary data.</text>
</comment>
<proteinExistence type="predicted"/>
<dbReference type="Proteomes" id="UP001439875">
    <property type="component" value="Unassembled WGS sequence"/>
</dbReference>
<gene>
    <name evidence="1" type="ORF">WMO40_12160</name>
</gene>
<accession>A0ACC6SBN3</accession>
<sequence>MKTNKLKSYLKNEQGSGTLLIMVGMVLAAIFFGLLFFDFSNVFINKRVTQTGADAAAIAAAKTANDYMKDELQTKTQEELDKLGEEWEKFLEEALEDLEEEEGEEDGDEETPPPDPPSTEELLDLFVDMKEAMMGKSMPGDVRAWLLNHSAKVKAMTAMKFFFDDDEVNDMSCKVVRNHLEDAREEAEEYAEKNQNDHVTEFTFIPEDFRIYVETDRRGKFTTVPDGEVPAITSESSAKIGDPEGYTISCN</sequence>
<evidence type="ECO:0000313" key="1">
    <source>
        <dbReference type="EMBL" id="MEQ2527460.1"/>
    </source>
</evidence>
<keyword evidence="2" id="KW-1185">Reference proteome</keyword>
<evidence type="ECO:0000313" key="2">
    <source>
        <dbReference type="Proteomes" id="UP001439875"/>
    </source>
</evidence>
<name>A0ACC6SBN3_9BACI</name>
<organism evidence="1 2">
    <name type="scientific">Robertmurraya yapensis</name>
    <name type="common">ex Hitch et al 2024</name>
    <dbReference type="NCBI Taxonomy" id="3133160"/>
    <lineage>
        <taxon>Bacteria</taxon>
        <taxon>Bacillati</taxon>
        <taxon>Bacillota</taxon>
        <taxon>Bacilli</taxon>
        <taxon>Bacillales</taxon>
        <taxon>Bacillaceae</taxon>
        <taxon>Robertmurraya</taxon>
    </lineage>
</organism>